<dbReference type="SMART" id="SM00052">
    <property type="entry name" value="EAL"/>
    <property type="match status" value="1"/>
</dbReference>
<dbReference type="SUPFAM" id="SSF141868">
    <property type="entry name" value="EAL domain-like"/>
    <property type="match status" value="1"/>
</dbReference>
<evidence type="ECO:0000259" key="1">
    <source>
        <dbReference type="PROSITE" id="PS50883"/>
    </source>
</evidence>
<proteinExistence type="predicted"/>
<dbReference type="EMBL" id="BPQG01000004">
    <property type="protein sequence ID" value="GJD42400.1"/>
    <property type="molecule type" value="Genomic_DNA"/>
</dbReference>
<dbReference type="InterPro" id="IPR050706">
    <property type="entry name" value="Cyclic-di-GMP_PDE-like"/>
</dbReference>
<name>A0ABQ4QC55_9HYPH</name>
<organism evidence="2 3">
    <name type="scientific">Methylobacterium cerastii</name>
    <dbReference type="NCBI Taxonomy" id="932741"/>
    <lineage>
        <taxon>Bacteria</taxon>
        <taxon>Pseudomonadati</taxon>
        <taxon>Pseudomonadota</taxon>
        <taxon>Alphaproteobacteria</taxon>
        <taxon>Hyphomicrobiales</taxon>
        <taxon>Methylobacteriaceae</taxon>
        <taxon>Methylobacterium</taxon>
    </lineage>
</organism>
<comment type="caution">
    <text evidence="2">The sequence shown here is derived from an EMBL/GenBank/DDBJ whole genome shotgun (WGS) entry which is preliminary data.</text>
</comment>
<dbReference type="Gene3D" id="3.20.20.450">
    <property type="entry name" value="EAL domain"/>
    <property type="match status" value="1"/>
</dbReference>
<dbReference type="CDD" id="cd01948">
    <property type="entry name" value="EAL"/>
    <property type="match status" value="1"/>
</dbReference>
<accession>A0ABQ4QC55</accession>
<dbReference type="PROSITE" id="PS50883">
    <property type="entry name" value="EAL"/>
    <property type="match status" value="1"/>
</dbReference>
<feature type="domain" description="EAL" evidence="1">
    <location>
        <begin position="8"/>
        <end position="262"/>
    </location>
</feature>
<dbReference type="PANTHER" id="PTHR33121">
    <property type="entry name" value="CYCLIC DI-GMP PHOSPHODIESTERASE PDEF"/>
    <property type="match status" value="1"/>
</dbReference>
<reference evidence="2 3" key="1">
    <citation type="journal article" date="2021" name="Front. Microbiol.">
        <title>Comprehensive Comparative Genomics and Phenotyping of Methylobacterium Species.</title>
        <authorList>
            <person name="Alessa O."/>
            <person name="Ogura Y."/>
            <person name="Fujitani Y."/>
            <person name="Takami H."/>
            <person name="Hayashi T."/>
            <person name="Sahin N."/>
            <person name="Tani A."/>
        </authorList>
    </citation>
    <scope>NUCLEOTIDE SEQUENCE [LARGE SCALE GENOMIC DNA]</scope>
    <source>
        <strain evidence="2 3">DSM 23679</strain>
    </source>
</reference>
<protein>
    <submittedName>
        <fullName evidence="2">Signaling protein</fullName>
    </submittedName>
</protein>
<sequence length="269" mass="30139">MRSALLSRLAMQSELRRAVAAGEFVLHYQPQVALENRCINGAEALLRWRHPERGLLYPGAFLPQLEEHPLALEVGRWILDEACRQAAAWRDAGLPIRKMGVNLFTAQVRSGTLTLDVADALQRHRLSPEMLELEITETIFLKVDEPVLRPFRDLHRRGVGISFDDFGTGYASLSSLKRFPLTRLKIDRGFVRDLMTDQHDAAIVRSIIQIGNDIGLDIIAEGIETADQEARLLEMGCKQGQGFLYAKALPAAQFEDLLQGFGPRQKIAS</sequence>
<evidence type="ECO:0000313" key="2">
    <source>
        <dbReference type="EMBL" id="GJD42400.1"/>
    </source>
</evidence>
<dbReference type="Proteomes" id="UP001055117">
    <property type="component" value="Unassembled WGS sequence"/>
</dbReference>
<evidence type="ECO:0000313" key="3">
    <source>
        <dbReference type="Proteomes" id="UP001055117"/>
    </source>
</evidence>
<dbReference type="InterPro" id="IPR035919">
    <property type="entry name" value="EAL_sf"/>
</dbReference>
<gene>
    <name evidence="2" type="ORF">AFCDBAGC_0236</name>
</gene>
<dbReference type="InterPro" id="IPR001633">
    <property type="entry name" value="EAL_dom"/>
</dbReference>
<dbReference type="Pfam" id="PF00563">
    <property type="entry name" value="EAL"/>
    <property type="match status" value="1"/>
</dbReference>
<dbReference type="PANTHER" id="PTHR33121:SF70">
    <property type="entry name" value="SIGNALING PROTEIN YKOW"/>
    <property type="match status" value="1"/>
</dbReference>
<keyword evidence="3" id="KW-1185">Reference proteome</keyword>